<keyword evidence="1" id="KW-0175">Coiled coil</keyword>
<feature type="region of interest" description="Disordered" evidence="2">
    <location>
        <begin position="384"/>
        <end position="468"/>
    </location>
</feature>
<evidence type="ECO:0000313" key="4">
    <source>
        <dbReference type="Proteomes" id="UP000530660"/>
    </source>
</evidence>
<proteinExistence type="predicted"/>
<protein>
    <submittedName>
        <fullName evidence="3">Uncharacterized protein</fullName>
    </submittedName>
</protein>
<accession>A0A7J7IGS5</accession>
<feature type="coiled-coil region" evidence="1">
    <location>
        <begin position="295"/>
        <end position="357"/>
    </location>
</feature>
<sequence length="559" mass="62304">MSRVLQVNQQQNQLEVEDNEAKPLAAPEGHSSDNAVVRALTLGRGEWKLIPSAVRQHLRHMFTRLSRLEGQVLPPNWEEVLACLPLQERVQACERRIRSLELHDAAQRERASSVAQEKTSEGLARSEAFHEALLSLARKTAASVRTLDTRLKSLEQAQARLERASKTPVTAFQRTSRAQCFGASPVAVDIAFGSDDGFVASRSSPTCYRTGRDRNSCPDKTIPADRDWQARIPALVRDELRAVGLGEPLESTVERYTTAAVQALREEMRTWIADKIDREYLDARLGNRPSKASVMQAFQKLRDAMRSEMQALEERLRQHIEQGQQPVATLERYRLDLEELEARCRERSDRAEHALEELYHRFEPLEKRVTASNHDLSSFLLSMRSPTGRSASQAECPSPTLQPRPRLEASLSAQASDAPAETARDRREREATPPATGSSPETKRAASHGPSPAVRFGPETGEQRDRGGTSLASIEALQVELDKLQRQLEWLTYRRMDADLETTLWSGEANPTLMTKDLHSLAQGTARQASRDDGFATASGAQGHRARDPSGDCSDNPTS</sequence>
<feature type="region of interest" description="Disordered" evidence="2">
    <location>
        <begin position="521"/>
        <end position="559"/>
    </location>
</feature>
<evidence type="ECO:0000256" key="2">
    <source>
        <dbReference type="SAM" id="MobiDB-lite"/>
    </source>
</evidence>
<feature type="compositionally biased region" description="Polar residues" evidence="2">
    <location>
        <begin position="384"/>
        <end position="401"/>
    </location>
</feature>
<gene>
    <name evidence="3" type="ORF">F1559_004007</name>
</gene>
<evidence type="ECO:0000313" key="3">
    <source>
        <dbReference type="EMBL" id="KAF6002295.1"/>
    </source>
</evidence>
<feature type="compositionally biased region" description="Basic and acidic residues" evidence="2">
    <location>
        <begin position="422"/>
        <end position="431"/>
    </location>
</feature>
<feature type="region of interest" description="Disordered" evidence="2">
    <location>
        <begin position="1"/>
        <end position="32"/>
    </location>
</feature>
<name>A0A7J7IGS5_9RHOD</name>
<reference evidence="3 4" key="1">
    <citation type="journal article" date="2020" name="J. Phycol.">
        <title>Comparative genome analysis reveals Cyanidiococcus gen. nov., a new extremophilic red algal genus sister to Cyanidioschyzon (Cyanidioschyzonaceae, Rhodophyta).</title>
        <authorList>
            <person name="Liu S.-L."/>
            <person name="Chiang Y.-R."/>
            <person name="Yoon H.S."/>
            <person name="Fu H.-Y."/>
        </authorList>
    </citation>
    <scope>NUCLEOTIDE SEQUENCE [LARGE SCALE GENOMIC DNA]</scope>
    <source>
        <strain evidence="3 4">THAL066</strain>
    </source>
</reference>
<feature type="compositionally biased region" description="Low complexity" evidence="2">
    <location>
        <begin position="1"/>
        <end position="14"/>
    </location>
</feature>
<keyword evidence="4" id="KW-1185">Reference proteome</keyword>
<dbReference type="OrthoDB" id="10594809at2759"/>
<dbReference type="EMBL" id="VWRR01000011">
    <property type="protein sequence ID" value="KAF6002295.1"/>
    <property type="molecule type" value="Genomic_DNA"/>
</dbReference>
<evidence type="ECO:0000256" key="1">
    <source>
        <dbReference type="SAM" id="Coils"/>
    </source>
</evidence>
<comment type="caution">
    <text evidence="3">The sequence shown here is derived from an EMBL/GenBank/DDBJ whole genome shotgun (WGS) entry which is preliminary data.</text>
</comment>
<organism evidence="3 4">
    <name type="scientific">Cyanidiococcus yangmingshanensis</name>
    <dbReference type="NCBI Taxonomy" id="2690220"/>
    <lineage>
        <taxon>Eukaryota</taxon>
        <taxon>Rhodophyta</taxon>
        <taxon>Bangiophyceae</taxon>
        <taxon>Cyanidiales</taxon>
        <taxon>Cyanidiaceae</taxon>
        <taxon>Cyanidiococcus</taxon>
    </lineage>
</organism>
<dbReference type="Proteomes" id="UP000530660">
    <property type="component" value="Unassembled WGS sequence"/>
</dbReference>
<dbReference type="AlphaFoldDB" id="A0A7J7IGS5"/>